<organism evidence="1 2">
    <name type="scientific">Streptomyces milbemycinicus</name>
    <dbReference type="NCBI Taxonomy" id="476552"/>
    <lineage>
        <taxon>Bacteria</taxon>
        <taxon>Bacillati</taxon>
        <taxon>Actinomycetota</taxon>
        <taxon>Actinomycetes</taxon>
        <taxon>Kitasatosporales</taxon>
        <taxon>Streptomycetaceae</taxon>
        <taxon>Streptomyces</taxon>
    </lineage>
</organism>
<dbReference type="Proteomes" id="UP001620295">
    <property type="component" value="Unassembled WGS sequence"/>
</dbReference>
<protein>
    <recommendedName>
        <fullName evidence="3">XRE family transcriptional regulator</fullName>
    </recommendedName>
</protein>
<evidence type="ECO:0000313" key="1">
    <source>
        <dbReference type="EMBL" id="MFK4267996.1"/>
    </source>
</evidence>
<keyword evidence="2" id="KW-1185">Reference proteome</keyword>
<sequence>MATLLRVLIDQKGWKDHPTFAHQYRLAARSLAQETDECSLATLTLSESTFERWYLGKVKPQNDARRVLAHLFGRPITELLAEAPASEGPTASLDREPGASASITELHADRGAELHWMGRHAAMAARRAIQFAMGAERNEVGQETLSYLQDEVRRISEIYVRVPLGTILQDLAEIQDETFRLLESGHAKPSQTRDLYLLAAIQSGMLAKASHDLGDPQSAMMQARTAAVCADQAEHQGMSAWVRGLQSLISYWADRPEDALHYARKGASAGECLRGSVTVWLAGLEARAAALVGDAETVRVANRRAEELRERTAPDDLDALGGNFFFPQIRQAYYSVEACVLLGNSTSPTDSASLVRRAEEAARGFNDTSDPHWAFGDQAGVQTDLALARLYSGDLSGAAEAVRPVLDLPPNQRNAGIIGSVQRVRSSLAHGAMREALKARELREEIAVFSSRPTLALPS</sequence>
<comment type="caution">
    <text evidence="1">The sequence shown here is derived from an EMBL/GenBank/DDBJ whole genome shotgun (WGS) entry which is preliminary data.</text>
</comment>
<evidence type="ECO:0000313" key="2">
    <source>
        <dbReference type="Proteomes" id="UP001620295"/>
    </source>
</evidence>
<reference evidence="1 2" key="1">
    <citation type="submission" date="2024-11" db="EMBL/GenBank/DDBJ databases">
        <title>The Natural Products Discovery Center: Release of the First 8490 Sequenced Strains for Exploring Actinobacteria Biosynthetic Diversity.</title>
        <authorList>
            <person name="Kalkreuter E."/>
            <person name="Kautsar S.A."/>
            <person name="Yang D."/>
            <person name="Bader C.D."/>
            <person name="Teijaro C.N."/>
            <person name="Fluegel L."/>
            <person name="Davis C.M."/>
            <person name="Simpson J.R."/>
            <person name="Lauterbach L."/>
            <person name="Steele A.D."/>
            <person name="Gui C."/>
            <person name="Meng S."/>
            <person name="Li G."/>
            <person name="Viehrig K."/>
            <person name="Ye F."/>
            <person name="Su P."/>
            <person name="Kiefer A.F."/>
            <person name="Nichols A."/>
            <person name="Cepeda A.J."/>
            <person name="Yan W."/>
            <person name="Fan B."/>
            <person name="Jiang Y."/>
            <person name="Adhikari A."/>
            <person name="Zheng C.-J."/>
            <person name="Schuster L."/>
            <person name="Cowan T.M."/>
            <person name="Smanski M.J."/>
            <person name="Chevrette M.G."/>
            <person name="De Carvalho L.P.S."/>
            <person name="Shen B."/>
        </authorList>
    </citation>
    <scope>NUCLEOTIDE SEQUENCE [LARGE SCALE GENOMIC DNA]</scope>
    <source>
        <strain evidence="1 2">NPDC020863</strain>
    </source>
</reference>
<dbReference type="EMBL" id="JBJDQH010000008">
    <property type="protein sequence ID" value="MFK4267996.1"/>
    <property type="molecule type" value="Genomic_DNA"/>
</dbReference>
<dbReference type="RefSeq" id="WP_404747095.1">
    <property type="nucleotide sequence ID" value="NZ_JBJDQH010000008.1"/>
</dbReference>
<gene>
    <name evidence="1" type="ORF">ACI2L5_24100</name>
</gene>
<name>A0ABW8LQ02_9ACTN</name>
<proteinExistence type="predicted"/>
<evidence type="ECO:0008006" key="3">
    <source>
        <dbReference type="Google" id="ProtNLM"/>
    </source>
</evidence>
<accession>A0ABW8LQ02</accession>